<protein>
    <submittedName>
        <fullName evidence="2">Uncharacterized protein</fullName>
    </submittedName>
</protein>
<keyword evidence="1" id="KW-0472">Membrane</keyword>
<gene>
    <name evidence="2" type="ORF">ESCO_004797</name>
</gene>
<feature type="transmembrane region" description="Helical" evidence="1">
    <location>
        <begin position="37"/>
        <end position="60"/>
    </location>
</feature>
<organism evidence="2 3">
    <name type="scientific">Escovopsis weberi</name>
    <dbReference type="NCBI Taxonomy" id="150374"/>
    <lineage>
        <taxon>Eukaryota</taxon>
        <taxon>Fungi</taxon>
        <taxon>Dikarya</taxon>
        <taxon>Ascomycota</taxon>
        <taxon>Pezizomycotina</taxon>
        <taxon>Sordariomycetes</taxon>
        <taxon>Hypocreomycetidae</taxon>
        <taxon>Hypocreales</taxon>
        <taxon>Hypocreaceae</taxon>
        <taxon>Escovopsis</taxon>
    </lineage>
</organism>
<dbReference type="Proteomes" id="UP000053831">
    <property type="component" value="Unassembled WGS sequence"/>
</dbReference>
<keyword evidence="1" id="KW-1133">Transmembrane helix</keyword>
<comment type="caution">
    <text evidence="2">The sequence shown here is derived from an EMBL/GenBank/DDBJ whole genome shotgun (WGS) entry which is preliminary data.</text>
</comment>
<dbReference type="AlphaFoldDB" id="A0A0M9VRM5"/>
<evidence type="ECO:0000256" key="1">
    <source>
        <dbReference type="SAM" id="Phobius"/>
    </source>
</evidence>
<keyword evidence="1" id="KW-0812">Transmembrane</keyword>
<dbReference type="EMBL" id="LGSR01000029">
    <property type="protein sequence ID" value="KOS16792.1"/>
    <property type="molecule type" value="Genomic_DNA"/>
</dbReference>
<reference evidence="2 3" key="1">
    <citation type="submission" date="2015-07" db="EMBL/GenBank/DDBJ databases">
        <title>The genome of the fungus Escovopsis weberi, a specialized disease agent of ant agriculture.</title>
        <authorList>
            <person name="de Man T.J."/>
            <person name="Stajich J.E."/>
            <person name="Kubicek C.P."/>
            <person name="Chenthamara K."/>
            <person name="Atanasova L."/>
            <person name="Druzhinina I.S."/>
            <person name="Birnbaum S."/>
            <person name="Barribeau S.M."/>
            <person name="Teiling C."/>
            <person name="Suen G."/>
            <person name="Currie C."/>
            <person name="Gerardo N.M."/>
        </authorList>
    </citation>
    <scope>NUCLEOTIDE SEQUENCE [LARGE SCALE GENOMIC DNA]</scope>
</reference>
<evidence type="ECO:0000313" key="3">
    <source>
        <dbReference type="Proteomes" id="UP000053831"/>
    </source>
</evidence>
<evidence type="ECO:0000313" key="2">
    <source>
        <dbReference type="EMBL" id="KOS16792.1"/>
    </source>
</evidence>
<dbReference type="STRING" id="150374.A0A0M9VRM5"/>
<name>A0A0M9VRM5_ESCWE</name>
<proteinExistence type="predicted"/>
<accession>A0A0M9VRM5</accession>
<keyword evidence="3" id="KW-1185">Reference proteome</keyword>
<sequence length="100" mass="10520">MALFKSVSAAAVVGGALLALRQPDGRLDAAHFSTAVFARASLTLWLAGLVLGAAWSVLVYPHFVSPLRHLPTPPGGHWLLGHGPFIVKSAPGVPVRTWYG</sequence>